<evidence type="ECO:0000313" key="11">
    <source>
        <dbReference type="Proteomes" id="UP000193920"/>
    </source>
</evidence>
<evidence type="ECO:0000256" key="4">
    <source>
        <dbReference type="ARBA" id="ARBA00023015"/>
    </source>
</evidence>
<dbReference type="PANTHER" id="PTHR46567:SF1">
    <property type="entry name" value="MEDIATOR OF RNA POLYMERASE II TRANSCRIPTION SUBUNIT 12"/>
    <property type="match status" value="1"/>
</dbReference>
<keyword evidence="6" id="KW-0804">Transcription</keyword>
<dbReference type="Proteomes" id="UP000193920">
    <property type="component" value="Unassembled WGS sequence"/>
</dbReference>
<dbReference type="PANTHER" id="PTHR46567">
    <property type="entry name" value="MEDIATOR OF RNA POLYMERASE II TRANSCRIPTION SUBUNIT 12"/>
    <property type="match status" value="1"/>
</dbReference>
<name>A0A1Y2EHU3_9FUNG</name>
<evidence type="ECO:0000256" key="3">
    <source>
        <dbReference type="ARBA" id="ARBA00022491"/>
    </source>
</evidence>
<dbReference type="EMBL" id="MCOG01000041">
    <property type="protein sequence ID" value="ORY70836.1"/>
    <property type="molecule type" value="Genomic_DNA"/>
</dbReference>
<sequence>MRNNSMGHSNLNPNYHRHNSNSINGVGNNNINMNNGNNVMGMNIGNGYNVNGMVYPNFKSGNSSHSRTASTSSVSMAYTPGYSKSSNSNYYSQNNYSPRPIKRYRIQPNEEMLIHKSRPLGYFGYSLQHKDQPEDVINEKTINSGYFNVPIIDIKSETMSARNDMIDKLKNPKYLSLLGSFAEEIIVEKNRQSHNKSTVSIIKSDNNESEEFMNSRVNIGNTKQIIRNIISQNISLFDSMRIIADLKHAWKNKPFTEWSQVIMEELIKFPNITSLQQQIQNSNNSNNSDSSQKNNSINEQQMIKKWNFCVKLTRYLFIEGLIEPRILLKGLLNIFDSSNFQQCVLFLPILKEYLNDFSRSRALMTSLLDTCIKKLSSIKEEYLSKRICEYHYINLISLVKEILIATPDVMIKPNTWQSLEKVLNNKYINYYPNYMNPLIKAAYENLFQTYRQMITKRNSLFNNYSFDTTLMDKDETEDNDEQLNYFENCTNFSELCKLLNLKMYYSNKKESNGKIIFNEPLSLEEKIISLCNWGIKFPTHGIYMTSILIKKLVEDSDDPDEELEKIQNIFNKYLNEFNIDDRFEYKKLVELFGELIRNELFFSDQYIRKLIARGYFEKNKRSEKNTKRYLRYLHDFPIFDADKEQINQRRILLYGVYKNPKELKEIKIFNKLKEMIKLKLPHIFDFDFSDEKNIKSYYDKPEDYEKLATFDRDEKTFMLLRKISSFWKCKISEWLKDVVFNYVVPDIPIGSDNWWYINPGDSLLNVRQFATIVEILEVIGDKNGIVDLCLWLIPKIKKRTMNHYIITCINKNKLLINLTKRSKELFDIIWKKHNKLKSENNIDRVLLLFLISFNETFGFEIEKDIMEQIEKDLKIEHKEFNNYEDVITTFEKTINSIKDYNAISPSDLLLLQCKYQHNVTELKKYFKYILEVKLERDYSKMNKNQIIYNFDIFTEILRQFNDGFNDFNDVLFGYLSENYLKDSLIDISNNNQQINYQNNSNLKQINFKLQNYFFILLFTTGSCSISRLLSDYFKPTMELFKNHLINGKSINENSIVLFDNVITLMHILFTVDDSKPIIDDLYLTTKMIHYLRSKRINILRSGESYNNCLDLFQTIITIFSELINKSHTALAKQFIPKIKVFLNDWIKAPWFFKINLININYLHKKLFNFNSLYSEDTSKNIIYLLTLYVLNMIYHGEYFVTGKAVESPILNINTIENNKEFKMDNIAWEEWNKFFKSVYLLYKDWTPSVCKVALILINNLWLLNDKNRNRSDEFSSSLIKGFIHATLSTLTETNENRNKITIETNCISQKAILSYISLFKPKFNVEIARSIIKSFYLNYETPLDVCINKKSELNLDSITYFADFFSAIVYNINIIKNKFDPNNNNNSNHMLGINEDMKYNIIKNLLNHFQWYNDNKKILDIMEDSQVLYDEAKYIVDNDLIETTSIFNKNKMLQSLTPIEENRKHLTIEIFRSNIFFMLKVLHPLLASICRRPKEGNILSWIKVLIHLLSSQIIHGNGIQIKLFEYTLDIVTFLLDETPDEYKKEQFLLTQEIQREIDIPPILASRINQILPIRIQNIYEFNLSISGNNNSKLISSNIINPWEWFKEIRPSQGDSTNENKKDENKNNGLVLKSVPLDSVNFQKDKIYPLSYFDINKYKKLDKGLITTYENHFDDFNILNDLDLAKSLNESINLEKLVVRNGIIKEENKSVANSYSIIDEKIIKPLNMQYNNMVSSMPKNNQFINNINNPLKRKSFQ</sequence>
<reference evidence="10" key="1">
    <citation type="submission" date="2016-08" db="EMBL/GenBank/DDBJ databases">
        <title>A Parts List for Fungal Cellulosomes Revealed by Comparative Genomics.</title>
        <authorList>
            <consortium name="DOE Joint Genome Institute"/>
            <person name="Haitjema C.H."/>
            <person name="Gilmore S.P."/>
            <person name="Henske J.K."/>
            <person name="Solomon K.V."/>
            <person name="De Groot R."/>
            <person name="Kuo A."/>
            <person name="Mondo S.J."/>
            <person name="Salamov A.A."/>
            <person name="Labutti K."/>
            <person name="Zhao Z."/>
            <person name="Chiniquy J."/>
            <person name="Barry K."/>
            <person name="Brewer H.M."/>
            <person name="Purvine S.O."/>
            <person name="Wright A.T."/>
            <person name="Boxma B."/>
            <person name="Van Alen T."/>
            <person name="Hackstein J.H."/>
            <person name="Baker S.E."/>
            <person name="Grigoriev I.V."/>
            <person name="O'Malley M.A."/>
        </authorList>
    </citation>
    <scope>NUCLEOTIDE SEQUENCE [LARGE SCALE GENOMIC DNA]</scope>
    <source>
        <strain evidence="10">G1</strain>
    </source>
</reference>
<evidence type="ECO:0000313" key="10">
    <source>
        <dbReference type="EMBL" id="ORY70836.1"/>
    </source>
</evidence>
<proteinExistence type="inferred from homology"/>
<evidence type="ECO:0000256" key="5">
    <source>
        <dbReference type="ARBA" id="ARBA00023159"/>
    </source>
</evidence>
<dbReference type="GO" id="GO:0005634">
    <property type="term" value="C:nucleus"/>
    <property type="evidence" value="ECO:0007669"/>
    <property type="project" value="UniProtKB-SubCell"/>
</dbReference>
<dbReference type="Pfam" id="PF12145">
    <property type="entry name" value="Med12-LCEWAV"/>
    <property type="match status" value="1"/>
</dbReference>
<organism evidence="10 11">
    <name type="scientific">Neocallimastix californiae</name>
    <dbReference type="NCBI Taxonomy" id="1754190"/>
    <lineage>
        <taxon>Eukaryota</taxon>
        <taxon>Fungi</taxon>
        <taxon>Fungi incertae sedis</taxon>
        <taxon>Chytridiomycota</taxon>
        <taxon>Chytridiomycota incertae sedis</taxon>
        <taxon>Neocallimastigomycetes</taxon>
        <taxon>Neocallimastigales</taxon>
        <taxon>Neocallimastigaceae</taxon>
        <taxon>Neocallimastix</taxon>
    </lineage>
</organism>
<comment type="caution">
    <text evidence="10">The sequence shown here is derived from an EMBL/GenBank/DDBJ whole genome shotgun (WGS) entry which is preliminary data.</text>
</comment>
<keyword evidence="7" id="KW-0539">Nucleus</keyword>
<keyword evidence="11" id="KW-1185">Reference proteome</keyword>
<feature type="domain" description="Mediator complex subunit Med12 LCEWAV-domain" evidence="9">
    <location>
        <begin position="579"/>
        <end position="624"/>
    </location>
</feature>
<keyword evidence="4" id="KW-0805">Transcription regulation</keyword>
<keyword evidence="5" id="KW-0010">Activator</keyword>
<evidence type="ECO:0000259" key="9">
    <source>
        <dbReference type="Pfam" id="PF12145"/>
    </source>
</evidence>
<feature type="compositionally biased region" description="Polar residues" evidence="8">
    <location>
        <begin position="1"/>
        <end position="13"/>
    </location>
</feature>
<evidence type="ECO:0000256" key="2">
    <source>
        <dbReference type="ARBA" id="ARBA00010289"/>
    </source>
</evidence>
<dbReference type="STRING" id="1754190.A0A1Y2EHU3"/>
<keyword evidence="3" id="KW-0678">Repressor</keyword>
<evidence type="ECO:0000256" key="6">
    <source>
        <dbReference type="ARBA" id="ARBA00023163"/>
    </source>
</evidence>
<dbReference type="InterPro" id="IPR021990">
    <property type="entry name" value="Mediator_Med12_LCEWAV"/>
</dbReference>
<protein>
    <recommendedName>
        <fullName evidence="9">Mediator complex subunit Med12 LCEWAV-domain domain-containing protein</fullName>
    </recommendedName>
</protein>
<gene>
    <name evidence="10" type="ORF">LY90DRAFT_667273</name>
</gene>
<dbReference type="OrthoDB" id="2138375at2759"/>
<evidence type="ECO:0000256" key="8">
    <source>
        <dbReference type="SAM" id="MobiDB-lite"/>
    </source>
</evidence>
<comment type="similarity">
    <text evidence="2">Belongs to the Mediator complex subunit 12 family.</text>
</comment>
<comment type="subcellular location">
    <subcellularLocation>
        <location evidence="1">Nucleus</location>
    </subcellularLocation>
</comment>
<evidence type="ECO:0000256" key="7">
    <source>
        <dbReference type="ARBA" id="ARBA00023242"/>
    </source>
</evidence>
<evidence type="ECO:0000256" key="1">
    <source>
        <dbReference type="ARBA" id="ARBA00004123"/>
    </source>
</evidence>
<accession>A0A1Y2EHU3</accession>
<feature type="region of interest" description="Disordered" evidence="8">
    <location>
        <begin position="1"/>
        <end position="28"/>
    </location>
</feature>